<evidence type="ECO:0000313" key="2">
    <source>
        <dbReference type="Proteomes" id="UP000187203"/>
    </source>
</evidence>
<dbReference type="EMBL" id="AWUE01017339">
    <property type="protein sequence ID" value="OMO87313.1"/>
    <property type="molecule type" value="Genomic_DNA"/>
</dbReference>
<comment type="caution">
    <text evidence="1">The sequence shown here is derived from an EMBL/GenBank/DDBJ whole genome shotgun (WGS) entry which is preliminary data.</text>
</comment>
<evidence type="ECO:0000313" key="1">
    <source>
        <dbReference type="EMBL" id="OMO87313.1"/>
    </source>
</evidence>
<accession>A0A1R3IXM7</accession>
<name>A0A1R3IXM7_9ROSI</name>
<reference evidence="2" key="1">
    <citation type="submission" date="2013-09" db="EMBL/GenBank/DDBJ databases">
        <title>Corchorus olitorius genome sequencing.</title>
        <authorList>
            <person name="Alam M."/>
            <person name="Haque M.S."/>
            <person name="Islam M.S."/>
            <person name="Emdad E.M."/>
            <person name="Islam M.M."/>
            <person name="Ahmed B."/>
            <person name="Halim A."/>
            <person name="Hossen Q.M.M."/>
            <person name="Hossain M.Z."/>
            <person name="Ahmed R."/>
            <person name="Khan M.M."/>
            <person name="Islam R."/>
            <person name="Rashid M.M."/>
            <person name="Khan S.A."/>
            <person name="Rahman M.S."/>
            <person name="Alam M."/>
            <person name="Yahiya A.S."/>
            <person name="Khan M.S."/>
            <person name="Azam M.S."/>
            <person name="Haque T."/>
            <person name="Lashkar M.Z.H."/>
            <person name="Akhand A.I."/>
            <person name="Morshed G."/>
            <person name="Roy S."/>
            <person name="Uddin K.S."/>
            <person name="Rabeya T."/>
            <person name="Hossain A.S."/>
            <person name="Chowdhury A."/>
            <person name="Snigdha A.R."/>
            <person name="Mortoza M.S."/>
            <person name="Matin S.A."/>
            <person name="Hoque S.M.E."/>
            <person name="Islam M.K."/>
            <person name="Roy D.K."/>
            <person name="Haider R."/>
            <person name="Moosa M.M."/>
            <person name="Elias S.M."/>
            <person name="Hasan A.M."/>
            <person name="Jahan S."/>
            <person name="Shafiuddin M."/>
            <person name="Mahmood N."/>
            <person name="Shommy N.S."/>
        </authorList>
    </citation>
    <scope>NUCLEOTIDE SEQUENCE [LARGE SCALE GENOMIC DNA]</scope>
    <source>
        <strain evidence="2">cv. O-4</strain>
    </source>
</reference>
<proteinExistence type="predicted"/>
<dbReference type="Proteomes" id="UP000187203">
    <property type="component" value="Unassembled WGS sequence"/>
</dbReference>
<gene>
    <name evidence="1" type="ORF">COLO4_20697</name>
</gene>
<organism evidence="1 2">
    <name type="scientific">Corchorus olitorius</name>
    <dbReference type="NCBI Taxonomy" id="93759"/>
    <lineage>
        <taxon>Eukaryota</taxon>
        <taxon>Viridiplantae</taxon>
        <taxon>Streptophyta</taxon>
        <taxon>Embryophyta</taxon>
        <taxon>Tracheophyta</taxon>
        <taxon>Spermatophyta</taxon>
        <taxon>Magnoliopsida</taxon>
        <taxon>eudicotyledons</taxon>
        <taxon>Gunneridae</taxon>
        <taxon>Pentapetalae</taxon>
        <taxon>rosids</taxon>
        <taxon>malvids</taxon>
        <taxon>Malvales</taxon>
        <taxon>Malvaceae</taxon>
        <taxon>Grewioideae</taxon>
        <taxon>Apeibeae</taxon>
        <taxon>Corchorus</taxon>
    </lineage>
</organism>
<keyword evidence="2" id="KW-1185">Reference proteome</keyword>
<protein>
    <submittedName>
        <fullName evidence="1">Uncharacterized protein</fullName>
    </submittedName>
</protein>
<sequence length="292" mass="32716">MDGKASTKSSEGAVRNTKRPLFIERTAAMAAGRRATTTLSGKELVNKDAIFSGFRDQRKEEIVGDNLAGLVDRERERFGAKLTVSDQVGNKGRRTSWDLIESESPYLRREEGEVNREFARAASKKNNVDYVDLGQSLGPHGGVRREISPLAKSLTTPDMQVQSAGLDRGNPNVDCFNFQATKPIVDAEVSSVSRHSATSKNVSRRKKLLPKRINTGGASQTESRMSLGKRIGQEEVNNHENVMDEGDKKLKKWLGFFGDLRWRELYMATVWAIWNDRNTEFHEGSFYFAELA</sequence>
<dbReference type="AlphaFoldDB" id="A0A1R3IXM7"/>